<evidence type="ECO:0000256" key="2">
    <source>
        <dbReference type="SAM" id="Phobius"/>
    </source>
</evidence>
<protein>
    <submittedName>
        <fullName evidence="4">Preprotein translocase subunit Tim44</fullName>
    </submittedName>
</protein>
<feature type="transmembrane region" description="Helical" evidence="2">
    <location>
        <begin position="82"/>
        <end position="102"/>
    </location>
</feature>
<feature type="transmembrane region" description="Helical" evidence="2">
    <location>
        <begin position="108"/>
        <end position="129"/>
    </location>
</feature>
<accession>A0A0G3BJ75</accession>
<dbReference type="STRING" id="413882.AAW51_0730"/>
<feature type="region of interest" description="Disordered" evidence="1">
    <location>
        <begin position="152"/>
        <end position="176"/>
    </location>
</feature>
<feature type="region of interest" description="Disordered" evidence="1">
    <location>
        <begin position="31"/>
        <end position="62"/>
    </location>
</feature>
<feature type="transmembrane region" description="Helical" evidence="2">
    <location>
        <begin position="6"/>
        <end position="24"/>
    </location>
</feature>
<keyword evidence="5" id="KW-1185">Reference proteome</keyword>
<evidence type="ECO:0000256" key="1">
    <source>
        <dbReference type="SAM" id="MobiDB-lite"/>
    </source>
</evidence>
<dbReference type="EMBL" id="CP011371">
    <property type="protein sequence ID" value="AKJ27421.1"/>
    <property type="molecule type" value="Genomic_DNA"/>
</dbReference>
<name>A0A0G3BJ75_9BURK</name>
<keyword evidence="2" id="KW-0472">Membrane</keyword>
<feature type="compositionally biased region" description="Low complexity" evidence="1">
    <location>
        <begin position="53"/>
        <end position="62"/>
    </location>
</feature>
<sequence length="318" mass="32919">MKSFIVALSMAVAGVGFVAVPLDAEAKRIGGGKSVGMQRQAPSKPADTSSQTPAQPANAAPTAGAAAPAAAGVAAAAGKRSWLGPIAGLAAGLGIAALMSHLGLGEGFGNMLTMLLMAAAAFFVIRWLLRRFAGGQQRPAGGLQYAGAAATAGHGTASPQPFAQQQPQHQQLKASLAKPSADLGAGGLPPTGGAFPAGFDVQGFERVAKMLFIRLQAANDAGQLDDLRKFTTPEMFAAVRLDLQERGQAAQQTDVVQLDAEVLDSAQQNGDWVVSVRFKGLIREQAEATAEPFDELWHFVRPADESRDWAIAGITQNL</sequence>
<dbReference type="SUPFAM" id="SSF54427">
    <property type="entry name" value="NTF2-like"/>
    <property type="match status" value="1"/>
</dbReference>
<dbReference type="PANTHER" id="PTHR41542:SF1">
    <property type="entry name" value="BLL5807 PROTEIN"/>
    <property type="match status" value="1"/>
</dbReference>
<dbReference type="OrthoDB" id="5297955at2"/>
<dbReference type="RefSeq" id="WP_047193522.1">
    <property type="nucleotide sequence ID" value="NZ_CP011371.1"/>
</dbReference>
<organism evidence="4 5">
    <name type="scientific">Caldimonas brevitalea</name>
    <dbReference type="NCBI Taxonomy" id="413882"/>
    <lineage>
        <taxon>Bacteria</taxon>
        <taxon>Pseudomonadati</taxon>
        <taxon>Pseudomonadota</taxon>
        <taxon>Betaproteobacteria</taxon>
        <taxon>Burkholderiales</taxon>
        <taxon>Sphaerotilaceae</taxon>
        <taxon>Caldimonas</taxon>
    </lineage>
</organism>
<reference evidence="4 5" key="1">
    <citation type="submission" date="2015-05" db="EMBL/GenBank/DDBJ databases">
        <authorList>
            <person name="Tang B."/>
            <person name="Yu Y."/>
        </authorList>
    </citation>
    <scope>NUCLEOTIDE SEQUENCE [LARGE SCALE GENOMIC DNA]</scope>
    <source>
        <strain evidence="4 5">DSM 7029</strain>
    </source>
</reference>
<dbReference type="Pfam" id="PF04280">
    <property type="entry name" value="Tim44"/>
    <property type="match status" value="1"/>
</dbReference>
<evidence type="ECO:0000259" key="3">
    <source>
        <dbReference type="SMART" id="SM00978"/>
    </source>
</evidence>
<dbReference type="InterPro" id="IPR007379">
    <property type="entry name" value="Tim44-like_dom"/>
</dbReference>
<dbReference type="InterPro" id="IPR032710">
    <property type="entry name" value="NTF2-like_dom_sf"/>
</dbReference>
<dbReference type="SMART" id="SM00978">
    <property type="entry name" value="Tim44"/>
    <property type="match status" value="1"/>
</dbReference>
<dbReference type="KEGG" id="pbh:AAW51_0730"/>
<feature type="compositionally biased region" description="Low complexity" evidence="1">
    <location>
        <begin position="152"/>
        <end position="171"/>
    </location>
</feature>
<feature type="domain" description="Tim44-like" evidence="3">
    <location>
        <begin position="185"/>
        <end position="316"/>
    </location>
</feature>
<keyword evidence="2" id="KW-1133">Transmembrane helix</keyword>
<evidence type="ECO:0000313" key="5">
    <source>
        <dbReference type="Proteomes" id="UP000035352"/>
    </source>
</evidence>
<evidence type="ECO:0000313" key="4">
    <source>
        <dbReference type="EMBL" id="AKJ27421.1"/>
    </source>
</evidence>
<gene>
    <name evidence="4" type="ORF">AAW51_0730</name>
</gene>
<dbReference type="AlphaFoldDB" id="A0A0G3BJ75"/>
<proteinExistence type="predicted"/>
<dbReference type="Proteomes" id="UP000035352">
    <property type="component" value="Chromosome"/>
</dbReference>
<keyword evidence="2" id="KW-0812">Transmembrane</keyword>
<dbReference type="PANTHER" id="PTHR41542">
    <property type="entry name" value="BLL5807 PROTEIN"/>
    <property type="match status" value="1"/>
</dbReference>